<reference evidence="1 2" key="1">
    <citation type="journal article" date="2016" name="Nat. Commun.">
        <title>Thousands of microbial genomes shed light on interconnected biogeochemical processes in an aquifer system.</title>
        <authorList>
            <person name="Anantharaman K."/>
            <person name="Brown C.T."/>
            <person name="Hug L.A."/>
            <person name="Sharon I."/>
            <person name="Castelle C.J."/>
            <person name="Probst A.J."/>
            <person name="Thomas B.C."/>
            <person name="Singh A."/>
            <person name="Wilkins M.J."/>
            <person name="Karaoz U."/>
            <person name="Brodie E.L."/>
            <person name="Williams K.H."/>
            <person name="Hubbard S.S."/>
            <person name="Banfield J.F."/>
        </authorList>
    </citation>
    <scope>NUCLEOTIDE SEQUENCE [LARGE SCALE GENOMIC DNA]</scope>
</reference>
<sequence length="421" mass="48450">MDQGFQKIAKILRISPGDLLNLDQKMSSITGQKGVIESISVENDMLVKKSLAELSLPEDATADEIYASLIGKLTHVDKHLFELLDKPDLANMSNVCGKMCEVAFQTFTPPKGLFMKKEKAIELLNKYKPDNLLSHFKCSSVDELVKKEGFASVVSALRFAQSQEWMHKFFDEAYNDLKPGDFEERDVELIVLDHKWLAVAEKFLEKKYHNVSHLKEFGVIFVTPIVIDSPGETSRMFTLILHYLHEVPFYAGLFRHFMDDPDFNIKFRSLLRGDVPSGSIMDGGKVVWRIVQRYLAKDNENDPRLFEPHVNPEAEHWYRAEGDFSRLGRMMKRDDGELSLNCWTGLDFVGGEFKDRNGEDHIVSFNFIDLAMSLVKKGHIKYLYHHQEALWNKIFSEYMGREIMNRLIEENIIGGFIKLGK</sequence>
<protein>
    <submittedName>
        <fullName evidence="1">Uncharacterized protein</fullName>
    </submittedName>
</protein>
<evidence type="ECO:0000313" key="2">
    <source>
        <dbReference type="Proteomes" id="UP000177117"/>
    </source>
</evidence>
<dbReference type="Proteomes" id="UP000177117">
    <property type="component" value="Unassembled WGS sequence"/>
</dbReference>
<gene>
    <name evidence="1" type="ORF">A2650_01390</name>
</gene>
<name>A0A1F8EF05_9BACT</name>
<dbReference type="AlphaFoldDB" id="A0A1F8EF05"/>
<evidence type="ECO:0000313" key="1">
    <source>
        <dbReference type="EMBL" id="OGM99436.1"/>
    </source>
</evidence>
<comment type="caution">
    <text evidence="1">The sequence shown here is derived from an EMBL/GenBank/DDBJ whole genome shotgun (WGS) entry which is preliminary data.</text>
</comment>
<proteinExistence type="predicted"/>
<organism evidence="1 2">
    <name type="scientific">Candidatus Yanofskybacteria bacterium RIFCSPHIGHO2_01_FULL_41_53</name>
    <dbReference type="NCBI Taxonomy" id="1802663"/>
    <lineage>
        <taxon>Bacteria</taxon>
        <taxon>Candidatus Yanofskyibacteriota</taxon>
    </lineage>
</organism>
<dbReference type="EMBL" id="MGJD01000045">
    <property type="protein sequence ID" value="OGM99436.1"/>
    <property type="molecule type" value="Genomic_DNA"/>
</dbReference>
<accession>A0A1F8EF05</accession>